<dbReference type="Pfam" id="PF02321">
    <property type="entry name" value="OEP"/>
    <property type="match status" value="2"/>
</dbReference>
<dbReference type="InterPro" id="IPR003423">
    <property type="entry name" value="OMP_efflux"/>
</dbReference>
<dbReference type="InterPro" id="IPR051906">
    <property type="entry name" value="TolC-like"/>
</dbReference>
<dbReference type="GO" id="GO:0015562">
    <property type="term" value="F:efflux transmembrane transporter activity"/>
    <property type="evidence" value="ECO:0007669"/>
    <property type="project" value="InterPro"/>
</dbReference>
<evidence type="ECO:0000256" key="1">
    <source>
        <dbReference type="ARBA" id="ARBA00004442"/>
    </source>
</evidence>
<name>A0A7V3ZZ47_UNCW3</name>
<keyword evidence="6" id="KW-0472">Membrane</keyword>
<accession>A0A7V3ZZ47</accession>
<keyword evidence="3" id="KW-0813">Transport</keyword>
<dbReference type="GO" id="GO:0015288">
    <property type="term" value="F:porin activity"/>
    <property type="evidence" value="ECO:0007669"/>
    <property type="project" value="TreeGrafter"/>
</dbReference>
<dbReference type="Gene3D" id="1.20.1600.10">
    <property type="entry name" value="Outer membrane efflux proteins (OEP)"/>
    <property type="match status" value="1"/>
</dbReference>
<evidence type="ECO:0000256" key="3">
    <source>
        <dbReference type="ARBA" id="ARBA00022448"/>
    </source>
</evidence>
<dbReference type="EMBL" id="DTDJ01000050">
    <property type="protein sequence ID" value="HGL18318.1"/>
    <property type="molecule type" value="Genomic_DNA"/>
</dbReference>
<evidence type="ECO:0000256" key="2">
    <source>
        <dbReference type="ARBA" id="ARBA00007613"/>
    </source>
</evidence>
<comment type="subcellular location">
    <subcellularLocation>
        <location evidence="1">Cell outer membrane</location>
    </subcellularLocation>
</comment>
<dbReference type="PANTHER" id="PTHR30026">
    <property type="entry name" value="OUTER MEMBRANE PROTEIN TOLC"/>
    <property type="match status" value="1"/>
</dbReference>
<gene>
    <name evidence="8" type="ORF">ENU66_08330</name>
</gene>
<comment type="similarity">
    <text evidence="2">Belongs to the outer membrane factor (OMF) (TC 1.B.17) family.</text>
</comment>
<keyword evidence="7" id="KW-0998">Cell outer membrane</keyword>
<organism evidence="8">
    <name type="scientific">candidate division WOR-3 bacterium</name>
    <dbReference type="NCBI Taxonomy" id="2052148"/>
    <lineage>
        <taxon>Bacteria</taxon>
        <taxon>Bacteria division WOR-3</taxon>
    </lineage>
</organism>
<keyword evidence="5" id="KW-0812">Transmembrane</keyword>
<dbReference type="AlphaFoldDB" id="A0A7V3ZZ47"/>
<keyword evidence="4" id="KW-1134">Transmembrane beta strand</keyword>
<reference evidence="8" key="1">
    <citation type="journal article" date="2020" name="mSystems">
        <title>Genome- and Community-Level Interaction Insights into Carbon Utilization and Element Cycling Functions of Hydrothermarchaeota in Hydrothermal Sediment.</title>
        <authorList>
            <person name="Zhou Z."/>
            <person name="Liu Y."/>
            <person name="Xu W."/>
            <person name="Pan J."/>
            <person name="Luo Z.H."/>
            <person name="Li M."/>
        </authorList>
    </citation>
    <scope>NUCLEOTIDE SEQUENCE [LARGE SCALE GENOMIC DNA]</scope>
    <source>
        <strain evidence="8">SpSt-69</strain>
    </source>
</reference>
<protein>
    <submittedName>
        <fullName evidence="8">TolC family protein</fullName>
    </submittedName>
</protein>
<evidence type="ECO:0000256" key="7">
    <source>
        <dbReference type="ARBA" id="ARBA00023237"/>
    </source>
</evidence>
<evidence type="ECO:0000256" key="6">
    <source>
        <dbReference type="ARBA" id="ARBA00023136"/>
    </source>
</evidence>
<evidence type="ECO:0000256" key="5">
    <source>
        <dbReference type="ARBA" id="ARBA00022692"/>
    </source>
</evidence>
<dbReference type="PANTHER" id="PTHR30026:SF20">
    <property type="entry name" value="OUTER MEMBRANE PROTEIN TOLC"/>
    <property type="match status" value="1"/>
</dbReference>
<dbReference type="GO" id="GO:1990281">
    <property type="term" value="C:efflux pump complex"/>
    <property type="evidence" value="ECO:0007669"/>
    <property type="project" value="TreeGrafter"/>
</dbReference>
<sequence>MVSLIFLLITLSDTLYLTQKDAVTIGLQRSPLLQASMAQVEAARSQKMQARSVFFPQVKIDASYRRVSIVQEMKSFQLDSLVMTPSGAFIPVGHTVSFPFGQKDNYNINVGVSQAVFTWGTLARTYKIAALNLHDKILSDSVNSENLAFQIKQLYSYALLLKEFVNLSKKVDEELLEHYETTRRKYSVGTATEVELLQAEAKYKNNKIQIMDAERSYKDVIDMLRLVMGISDSVEIVLVDSLVIDTAYIESLVALTLDVDSRYDLRSLSLKEKILDLSMKNYSASNLPTVFYSFNYLIQKPFGFENIWKDYWAFTVGLSFPLFDGFKGNYQMKEAYYQKKALSYTIAHQRNAAALEFEKAKRNLMLALEKYEVQRENLRVAEILYNTVKTQYEMGLATQLDFVDAETNYFSQRVLLLQSMADCIFKAMEVEKALKGIK</sequence>
<comment type="caution">
    <text evidence="8">The sequence shown here is derived from an EMBL/GenBank/DDBJ whole genome shotgun (WGS) entry which is preliminary data.</text>
</comment>
<evidence type="ECO:0000313" key="8">
    <source>
        <dbReference type="EMBL" id="HGL18318.1"/>
    </source>
</evidence>
<proteinExistence type="inferred from homology"/>
<dbReference type="SUPFAM" id="SSF56954">
    <property type="entry name" value="Outer membrane efflux proteins (OEP)"/>
    <property type="match status" value="1"/>
</dbReference>
<dbReference type="GO" id="GO:0009279">
    <property type="term" value="C:cell outer membrane"/>
    <property type="evidence" value="ECO:0007669"/>
    <property type="project" value="UniProtKB-SubCell"/>
</dbReference>
<evidence type="ECO:0000256" key="4">
    <source>
        <dbReference type="ARBA" id="ARBA00022452"/>
    </source>
</evidence>